<feature type="compositionally biased region" description="Low complexity" evidence="1">
    <location>
        <begin position="10"/>
        <end position="19"/>
    </location>
</feature>
<feature type="compositionally biased region" description="Polar residues" evidence="1">
    <location>
        <begin position="155"/>
        <end position="164"/>
    </location>
</feature>
<name>A0A1B7YMT6_COLHI</name>
<feature type="region of interest" description="Disordered" evidence="1">
    <location>
        <begin position="119"/>
        <end position="194"/>
    </location>
</feature>
<proteinExistence type="predicted"/>
<feature type="compositionally biased region" description="Basic and acidic residues" evidence="1">
    <location>
        <begin position="20"/>
        <end position="31"/>
    </location>
</feature>
<feature type="compositionally biased region" description="Polar residues" evidence="1">
    <location>
        <begin position="180"/>
        <end position="190"/>
    </location>
</feature>
<feature type="region of interest" description="Disordered" evidence="1">
    <location>
        <begin position="346"/>
        <end position="370"/>
    </location>
</feature>
<dbReference type="OrthoDB" id="4845194at2759"/>
<feature type="compositionally biased region" description="Polar residues" evidence="1">
    <location>
        <begin position="37"/>
        <end position="49"/>
    </location>
</feature>
<gene>
    <name evidence="2" type="ORF">CH63R_01970</name>
</gene>
<dbReference type="EMBL" id="LTAN01000002">
    <property type="protein sequence ID" value="OBR13244.1"/>
    <property type="molecule type" value="Genomic_DNA"/>
</dbReference>
<accession>A0A1B7YMT6</accession>
<feature type="region of interest" description="Disordered" evidence="1">
    <location>
        <begin position="748"/>
        <end position="774"/>
    </location>
</feature>
<feature type="compositionally biased region" description="Polar residues" evidence="1">
    <location>
        <begin position="437"/>
        <end position="472"/>
    </location>
</feature>
<feature type="region of interest" description="Disordered" evidence="1">
    <location>
        <begin position="433"/>
        <end position="525"/>
    </location>
</feature>
<dbReference type="VEuPathDB" id="FungiDB:CH63R_01970"/>
<feature type="compositionally biased region" description="Polar residues" evidence="1">
    <location>
        <begin position="349"/>
        <end position="367"/>
    </location>
</feature>
<feature type="compositionally biased region" description="Basic and acidic residues" evidence="1">
    <location>
        <begin position="610"/>
        <end position="631"/>
    </location>
</feature>
<feature type="region of interest" description="Disordered" evidence="1">
    <location>
        <begin position="610"/>
        <end position="633"/>
    </location>
</feature>
<dbReference type="GeneID" id="28861052"/>
<reference evidence="3" key="1">
    <citation type="journal article" date="2017" name="BMC Genomics">
        <title>Gapless genome assembly of Colletotrichum higginsianum reveals chromosome structure and association of transposable elements with secondary metabolite gene clusters.</title>
        <authorList>
            <person name="Dallery J.-F."/>
            <person name="Lapalu N."/>
            <person name="Zampounis A."/>
            <person name="Pigne S."/>
            <person name="Luyten I."/>
            <person name="Amselem J."/>
            <person name="Wittenberg A.H.J."/>
            <person name="Zhou S."/>
            <person name="de Queiroz M.V."/>
            <person name="Robin G.P."/>
            <person name="Auger A."/>
            <person name="Hainaut M."/>
            <person name="Henrissat B."/>
            <person name="Kim K.-T."/>
            <person name="Lee Y.-H."/>
            <person name="Lespinet O."/>
            <person name="Schwartz D.C."/>
            <person name="Thon M.R."/>
            <person name="O'Connell R.J."/>
        </authorList>
    </citation>
    <scope>NUCLEOTIDE SEQUENCE [LARGE SCALE GENOMIC DNA]</scope>
    <source>
        <strain evidence="3">IMI 349063</strain>
    </source>
</reference>
<keyword evidence="3" id="KW-1185">Reference proteome</keyword>
<protein>
    <submittedName>
        <fullName evidence="2">Uncharacterized protein</fullName>
    </submittedName>
</protein>
<evidence type="ECO:0000313" key="3">
    <source>
        <dbReference type="Proteomes" id="UP000092177"/>
    </source>
</evidence>
<feature type="region of interest" description="Disordered" evidence="1">
    <location>
        <begin position="285"/>
        <end position="319"/>
    </location>
</feature>
<feature type="region of interest" description="Disordered" evidence="1">
    <location>
        <begin position="1"/>
        <end position="65"/>
    </location>
</feature>
<dbReference type="Proteomes" id="UP000092177">
    <property type="component" value="Chromosome 2"/>
</dbReference>
<dbReference type="KEGG" id="chig:CH63R_01970"/>
<organism evidence="2 3">
    <name type="scientific">Colletotrichum higginsianum (strain IMI 349063)</name>
    <name type="common">Crucifer anthracnose fungus</name>
    <dbReference type="NCBI Taxonomy" id="759273"/>
    <lineage>
        <taxon>Eukaryota</taxon>
        <taxon>Fungi</taxon>
        <taxon>Dikarya</taxon>
        <taxon>Ascomycota</taxon>
        <taxon>Pezizomycotina</taxon>
        <taxon>Sordariomycetes</taxon>
        <taxon>Hypocreomycetidae</taxon>
        <taxon>Glomerellales</taxon>
        <taxon>Glomerellaceae</taxon>
        <taxon>Colletotrichum</taxon>
        <taxon>Colletotrichum destructivum species complex</taxon>
    </lineage>
</organism>
<evidence type="ECO:0000313" key="2">
    <source>
        <dbReference type="EMBL" id="OBR13244.1"/>
    </source>
</evidence>
<comment type="caution">
    <text evidence="2">The sequence shown here is derived from an EMBL/GenBank/DDBJ whole genome shotgun (WGS) entry which is preliminary data.</text>
</comment>
<evidence type="ECO:0000256" key="1">
    <source>
        <dbReference type="SAM" id="MobiDB-lite"/>
    </source>
</evidence>
<sequence length="774" mass="83552">MADNHSRYGSVPSHQSSDQSRSHQEASERPQRPVITSLPSLRPSNSTPRRSPAPGGQAPDVYGFDDNYSLFRTYNSWQPTSSLVAAGPTYPQSPSVTSAGEPTMASCNSIQSFSPFASSIDHSRRKTHISNTSGTHPRKPHQGVVSLPSTRHVLSPQSKTSSPRLGSIRTIPTSRDKAGNNANSQSQETGGSLFVNSCDPVCGSSLLDRSDASFLAHSSPLRVPSSPGDNHIGDLRVAAKLESRSYRTGFFPEAESPIARDMVVSEDGVVENNPAGIQISGFILENDDTGPAPTTDKSALEAKASSKHAKSTKSKDSRTMKLMASGDDMVATNNRLTQPSSVLVEHEQNATPRTAASYPHTSPNSPDFRTEEIPQVKKGATHHTPYVTWCGTQEKAPATAEKSGGIRGFNLMSNMAIRASKPVIRVVANGLKRGKPLTTNSRPEPSQQRLASTEPFHSSASEKSVTRGTSGVTKEHETLPNAASRARAGVVFPVTSPSTSSRQSTPGSHTPTTQGQKPKVLNQRGVDPSTLGLVPINTLPGPLYEPEFRVAEFANAKYAAAIETDSSSPTWANARIGFKMGRRRSQTLPEPNTGNAASRGLSAAYAACRDHGTGTHHSDTFQDKSLGKPNEESQALNDHYWPLSENEASARNIRDAKSRYDTLPSGSPRKGRAQVQSGCNPLIPEKQIVEGFASPGRWREQLVDRHETADEYAESVENHVKILRRDMGPKKNKKELGGLVQLKIQRGLKKGWHDERSSTLSVAVHATNRTDDEK</sequence>
<feature type="compositionally biased region" description="Low complexity" evidence="1">
    <location>
        <begin position="490"/>
        <end position="508"/>
    </location>
</feature>
<dbReference type="AlphaFoldDB" id="A0A1B7YMT6"/>
<dbReference type="RefSeq" id="XP_018161761.1">
    <property type="nucleotide sequence ID" value="XM_018296945.1"/>
</dbReference>